<organism evidence="5 6">
    <name type="scientific">Microtus ochrogaster</name>
    <name type="common">Prairie vole</name>
    <dbReference type="NCBI Taxonomy" id="79684"/>
    <lineage>
        <taxon>Eukaryota</taxon>
        <taxon>Metazoa</taxon>
        <taxon>Chordata</taxon>
        <taxon>Craniata</taxon>
        <taxon>Vertebrata</taxon>
        <taxon>Euteleostomi</taxon>
        <taxon>Mammalia</taxon>
        <taxon>Eutheria</taxon>
        <taxon>Euarchontoglires</taxon>
        <taxon>Glires</taxon>
        <taxon>Rodentia</taxon>
        <taxon>Myomorpha</taxon>
        <taxon>Muroidea</taxon>
        <taxon>Cricetidae</taxon>
        <taxon>Arvicolinae</taxon>
        <taxon>Microtus</taxon>
    </lineage>
</organism>
<dbReference type="AlphaFoldDB" id="A0A8J6FY66"/>
<dbReference type="GO" id="GO:0036297">
    <property type="term" value="P:interstrand cross-link repair"/>
    <property type="evidence" value="ECO:0007669"/>
    <property type="project" value="InterPro"/>
</dbReference>
<dbReference type="InterPro" id="IPR031729">
    <property type="entry name" value="Fanconi_A_N"/>
</dbReference>
<dbReference type="PANTHER" id="PTHR12047:SF2">
    <property type="entry name" value="FANCONI ANEMIA GROUP A PROTEIN"/>
    <property type="match status" value="1"/>
</dbReference>
<proteinExistence type="predicted"/>
<keyword evidence="1" id="KW-1133">Transmembrane helix</keyword>
<comment type="caution">
    <text evidence="5">The sequence shown here is derived from an EMBL/GenBank/DDBJ whole genome shotgun (WGS) entry which is preliminary data.</text>
</comment>
<sequence length="1166" mass="130500">MSASARPSRIGNQRGLQWRSSHYVGFPGRGCCCSRWTPGSPKVLDRAAGFNVAQHCDLRNWSQQSHKSAALEAALGPRLSGPSRLLAAAAGGRPDLGQRSLGLRSGYHLVHPDMQAMTTWLFRNLCALCEQIEMPSPSSDATKAMLSGFVQLLVSSAFPQSSEPRLGEPEKTTRVGKKSKTGRELDFFWLSAYSGHVCCGMIGVDSHKRFFSHTLTQILTHKPVLKVSDAIQMQKEWGFAKTCQELTTLYCRVLVMLGPGESVGRLQEVLETQEVNWQYVLSCLSTLVVCFPEAQQLLKDWVASLMAHAFESYHLDSMVTAFLVVRQATLEGPFVFPSYADWFKESFGSSLGYHSCSKKALVFLFKFLSDLVPWEPPRYMQVHIFHPPLVPSKYHSLLTDYISLAKTRLVDLKASLPTALALPGSTQADKIPSSLYDAYCQACATAEKQPKDATPGKRPEPDQAEQPLGLLTAALEELRALMTDPTQYDVMSAQVAVISERLSFALGHNSDDSSLRRSKIQLNVLNPTLQRQDQAVVDLLLTAFCQNLMAASSFVPPERQSPWAVLFVRILCGHVIFPAVLSRLCQLLYHQGPSLGAPHVLGLAALAVHLGESRSMLPEVDPGVLAPAGSLCVPEFLNSLLTCRTRESLLFCMKFCTAAISYCLCKFSAQPHAALQNCLSPGLIKRFQFIMLRVFSEARTPCPPEHTASLSWRPSDLPPADWQSAAFSLWRWSSFQELLKEKEFYLTYRDWVQLELEIQPEVDILSDTERHDFHQWAIYEHFLPAPSALGGCDGDLEVAFTVLVSELMDFYQSSRSYNHSPDSDLVLGGRTGNEDILSRLQEMAVDLELDQGSSASYGCSASQSHILFRLFRRRLHTLAKGHSTATSLRRQRELLVCKRLLLRLPPSVLMGSPQTRQPVSPNCEEFFNLVNSELGLLNVCFRSEDPALVANLTLTECQSKCPIILTSALMLIFLLFFSLMSLLSSYLTQQDTAEYLKAMDICAEVLVYLGRRKVSWLVLFQLTETDAELGHLLHLAPDQHTRLLPFAFYRLLSYFSEDAIIKEEAFLHVAVDMYLKLMQLFVDGETRTVLPQASKRLKLQGSPVQLITEARTFLLQLIPQCPKQRFSNMRELLAGREDCDPEMSTVLLQRWQAGPSFDLYQEPHLF</sequence>
<reference evidence="5" key="1">
    <citation type="submission" date="2020-03" db="EMBL/GenBank/DDBJ databases">
        <title>Studies in the Genomics of Life Span.</title>
        <authorList>
            <person name="Glass D."/>
        </authorList>
    </citation>
    <scope>NUCLEOTIDE SEQUENCE</scope>
    <source>
        <strain evidence="5">LTLLF</strain>
        <tissue evidence="5">Muscle</tissue>
    </source>
</reference>
<evidence type="ECO:0000259" key="4">
    <source>
        <dbReference type="Pfam" id="PF24783"/>
    </source>
</evidence>
<evidence type="ECO:0000259" key="2">
    <source>
        <dbReference type="Pfam" id="PF03511"/>
    </source>
</evidence>
<feature type="transmembrane region" description="Helical" evidence="1">
    <location>
        <begin position="963"/>
        <end position="987"/>
    </location>
</feature>
<dbReference type="Pfam" id="PF03511">
    <property type="entry name" value="FANCA_CTD"/>
    <property type="match status" value="1"/>
</dbReference>
<feature type="domain" description="Fanconi anaemia group A protein N-terminal" evidence="3">
    <location>
        <begin position="188"/>
        <end position="414"/>
    </location>
</feature>
<name>A0A8J6FY66_MICOH</name>
<dbReference type="InterPro" id="IPR055277">
    <property type="entry name" value="Fanconi_A_C"/>
</dbReference>
<dbReference type="PANTHER" id="PTHR12047">
    <property type="entry name" value="FANCONI ANEMIA GROUP A PROTEIN"/>
    <property type="match status" value="1"/>
</dbReference>
<dbReference type="GO" id="GO:0043240">
    <property type="term" value="C:Fanconi anaemia nuclear complex"/>
    <property type="evidence" value="ECO:0007669"/>
    <property type="project" value="InterPro"/>
</dbReference>
<evidence type="ECO:0000259" key="3">
    <source>
        <dbReference type="Pfam" id="PF15865"/>
    </source>
</evidence>
<accession>A0A8J6FY66</accession>
<dbReference type="EMBL" id="JAATJU010026509">
    <property type="protein sequence ID" value="KAH0501524.1"/>
    <property type="molecule type" value="Genomic_DNA"/>
</dbReference>
<evidence type="ECO:0000313" key="5">
    <source>
        <dbReference type="EMBL" id="KAH0501524.1"/>
    </source>
</evidence>
<dbReference type="InterPro" id="IPR003516">
    <property type="entry name" value="FANCA"/>
</dbReference>
<evidence type="ECO:0000313" key="6">
    <source>
        <dbReference type="Proteomes" id="UP000710432"/>
    </source>
</evidence>
<keyword evidence="1" id="KW-0812">Transmembrane</keyword>
<protein>
    <submittedName>
        <fullName evidence="5">Fanconi anemia group A protein-like protein</fullName>
    </submittedName>
</protein>
<dbReference type="Pfam" id="PF15865">
    <property type="entry name" value="Fanconi_A_N"/>
    <property type="match status" value="2"/>
</dbReference>
<evidence type="ECO:0000256" key="1">
    <source>
        <dbReference type="SAM" id="Phobius"/>
    </source>
</evidence>
<dbReference type="Pfam" id="PF24783">
    <property type="entry name" value="FANCA_arcN"/>
    <property type="match status" value="1"/>
</dbReference>
<dbReference type="GO" id="GO:0045589">
    <property type="term" value="P:regulation of regulatory T cell differentiation"/>
    <property type="evidence" value="ECO:0007669"/>
    <property type="project" value="TreeGrafter"/>
</dbReference>
<gene>
    <name evidence="5" type="ORF">LTLLF_196200</name>
</gene>
<dbReference type="Proteomes" id="UP000710432">
    <property type="component" value="Unassembled WGS sequence"/>
</dbReference>
<dbReference type="InterPro" id="IPR055387">
    <property type="entry name" value="FANCA_arcN"/>
</dbReference>
<keyword evidence="1" id="KW-0472">Membrane</keyword>
<feature type="domain" description="Fanconi anaemia group A protein N-terminal" evidence="3">
    <location>
        <begin position="110"/>
        <end position="172"/>
    </location>
</feature>
<feature type="domain" description="Fanconi anaemia group A protein arcN subdomain" evidence="4">
    <location>
        <begin position="467"/>
        <end position="699"/>
    </location>
</feature>
<feature type="domain" description="Fanconi anaemia group A protein C-terminal" evidence="2">
    <location>
        <begin position="970"/>
        <end position="1142"/>
    </location>
</feature>